<dbReference type="SMART" id="SM00947">
    <property type="entry name" value="Pro_CA"/>
    <property type="match status" value="1"/>
</dbReference>
<evidence type="ECO:0000313" key="7">
    <source>
        <dbReference type="EMBL" id="GAA3033009.1"/>
    </source>
</evidence>
<evidence type="ECO:0000256" key="5">
    <source>
        <dbReference type="ARBA" id="ARBA00024993"/>
    </source>
</evidence>
<name>A0ABP6L570_9ACTN</name>
<dbReference type="PANTHER" id="PTHR11002:SF79">
    <property type="entry name" value="CARBONIC ANHYDRASE 2"/>
    <property type="match status" value="1"/>
</dbReference>
<dbReference type="EC" id="4.2.1.1" evidence="2"/>
<keyword evidence="3" id="KW-0862">Zinc</keyword>
<evidence type="ECO:0000256" key="6">
    <source>
        <dbReference type="ARBA" id="ARBA00048348"/>
    </source>
</evidence>
<dbReference type="SUPFAM" id="SSF53056">
    <property type="entry name" value="beta-carbonic anhydrase, cab"/>
    <property type="match status" value="1"/>
</dbReference>
<evidence type="ECO:0000256" key="3">
    <source>
        <dbReference type="ARBA" id="ARBA00022833"/>
    </source>
</evidence>
<keyword evidence="4" id="KW-0456">Lyase</keyword>
<dbReference type="InterPro" id="IPR036874">
    <property type="entry name" value="Carbonic_anhydrase_sf"/>
</dbReference>
<evidence type="ECO:0000256" key="1">
    <source>
        <dbReference type="ARBA" id="ARBA00006217"/>
    </source>
</evidence>
<dbReference type="RefSeq" id="WP_290706281.1">
    <property type="nucleotide sequence ID" value="NZ_BAAAVS010000020.1"/>
</dbReference>
<protein>
    <recommendedName>
        <fullName evidence="2">carbonic anhydrase</fullName>
        <ecNumber evidence="2">4.2.1.1</ecNumber>
    </recommendedName>
</protein>
<dbReference type="InterPro" id="IPR001765">
    <property type="entry name" value="Carbonic_anhydrase"/>
</dbReference>
<accession>A0ABP6L570</accession>
<comment type="caution">
    <text evidence="7">The sequence shown here is derived from an EMBL/GenBank/DDBJ whole genome shotgun (WGS) entry which is preliminary data.</text>
</comment>
<dbReference type="PANTHER" id="PTHR11002">
    <property type="entry name" value="CARBONIC ANHYDRASE"/>
    <property type="match status" value="1"/>
</dbReference>
<evidence type="ECO:0000313" key="8">
    <source>
        <dbReference type="Proteomes" id="UP001501035"/>
    </source>
</evidence>
<dbReference type="Gene3D" id="3.40.1050.10">
    <property type="entry name" value="Carbonic anhydrase"/>
    <property type="match status" value="1"/>
</dbReference>
<dbReference type="Pfam" id="PF00484">
    <property type="entry name" value="Pro_CA"/>
    <property type="match status" value="1"/>
</dbReference>
<keyword evidence="8" id="KW-1185">Reference proteome</keyword>
<dbReference type="Proteomes" id="UP001501035">
    <property type="component" value="Unassembled WGS sequence"/>
</dbReference>
<evidence type="ECO:0000256" key="4">
    <source>
        <dbReference type="ARBA" id="ARBA00023239"/>
    </source>
</evidence>
<dbReference type="InterPro" id="IPR015892">
    <property type="entry name" value="Carbonic_anhydrase_CS"/>
</dbReference>
<comment type="catalytic activity">
    <reaction evidence="6">
        <text>hydrogencarbonate + H(+) = CO2 + H2O</text>
        <dbReference type="Rhea" id="RHEA:10748"/>
        <dbReference type="ChEBI" id="CHEBI:15377"/>
        <dbReference type="ChEBI" id="CHEBI:15378"/>
        <dbReference type="ChEBI" id="CHEBI:16526"/>
        <dbReference type="ChEBI" id="CHEBI:17544"/>
        <dbReference type="EC" id="4.2.1.1"/>
    </reaction>
</comment>
<evidence type="ECO:0000256" key="2">
    <source>
        <dbReference type="ARBA" id="ARBA00012925"/>
    </source>
</evidence>
<dbReference type="EMBL" id="BAAAVS010000020">
    <property type="protein sequence ID" value="GAA3033009.1"/>
    <property type="molecule type" value="Genomic_DNA"/>
</dbReference>
<comment type="similarity">
    <text evidence="1">Belongs to the beta-class carbonic anhydrase family.</text>
</comment>
<gene>
    <name evidence="7" type="primary">canB</name>
    <name evidence="7" type="ORF">GCM10010528_12640</name>
</gene>
<sequence>MSGTSTRITPAQAWNNLKAGNERFVAGEPDHPNQGIVHRAVLADGQSPNVVLFGCSDSRVAAEMIFDQGLGDMFVVRTAGHIIDSSVLGSLEFATELLTVPLIAILGHDSCGAVGSTVASLNDLTIPGGYIRDIVERVGPSILSARAKGKTRLDEFEAEHVVETGRLLMQRSLLIKQRVDRGDVAIVGLTYHLADGRVSLRSVLGDVADEPGEPVEV</sequence>
<dbReference type="PROSITE" id="PS00704">
    <property type="entry name" value="PROK_CO2_ANHYDRASE_1"/>
    <property type="match status" value="1"/>
</dbReference>
<reference evidence="8" key="1">
    <citation type="journal article" date="2019" name="Int. J. Syst. Evol. Microbiol.">
        <title>The Global Catalogue of Microorganisms (GCM) 10K type strain sequencing project: providing services to taxonomists for standard genome sequencing and annotation.</title>
        <authorList>
            <consortium name="The Broad Institute Genomics Platform"/>
            <consortium name="The Broad Institute Genome Sequencing Center for Infectious Disease"/>
            <person name="Wu L."/>
            <person name="Ma J."/>
        </authorList>
    </citation>
    <scope>NUCLEOTIDE SEQUENCE [LARGE SCALE GENOMIC DNA]</scope>
    <source>
        <strain evidence="8">JCM 14234</strain>
    </source>
</reference>
<organism evidence="7 8">
    <name type="scientific">Gordonia defluvii</name>
    <dbReference type="NCBI Taxonomy" id="283718"/>
    <lineage>
        <taxon>Bacteria</taxon>
        <taxon>Bacillati</taxon>
        <taxon>Actinomycetota</taxon>
        <taxon>Actinomycetes</taxon>
        <taxon>Mycobacteriales</taxon>
        <taxon>Gordoniaceae</taxon>
        <taxon>Gordonia</taxon>
    </lineage>
</organism>
<proteinExistence type="inferred from homology"/>
<dbReference type="CDD" id="cd03378">
    <property type="entry name" value="beta_CA_cladeC"/>
    <property type="match status" value="1"/>
</dbReference>
<comment type="function">
    <text evidence="5">Catalyzes the reversible hydration of carbon dioxide to form bicarbonate.</text>
</comment>